<keyword evidence="8" id="KW-0067">ATP-binding</keyword>
<dbReference type="GO" id="GO:0046654">
    <property type="term" value="P:tetrahydrofolate biosynthetic process"/>
    <property type="evidence" value="ECO:0007669"/>
    <property type="project" value="UniProtKB-UniPathway"/>
</dbReference>
<dbReference type="EMBL" id="CP022129">
    <property type="protein sequence ID" value="ASF45897.1"/>
    <property type="molecule type" value="Genomic_DNA"/>
</dbReference>
<dbReference type="RefSeq" id="WP_088618772.1">
    <property type="nucleotide sequence ID" value="NZ_CP022129.1"/>
</dbReference>
<keyword evidence="9" id="KW-0289">Folate biosynthesis</keyword>
<evidence type="ECO:0000256" key="12">
    <source>
        <dbReference type="ARBA" id="ARBA00033413"/>
    </source>
</evidence>
<dbReference type="CDD" id="cd00483">
    <property type="entry name" value="HPPK"/>
    <property type="match status" value="1"/>
</dbReference>
<dbReference type="UniPathway" id="UPA00077">
    <property type="reaction ID" value="UER00155"/>
</dbReference>
<gene>
    <name evidence="14" type="primary">folK</name>
    <name evidence="15" type="synonym">folK_1</name>
    <name evidence="15" type="ORF">AADEFJLK_00383</name>
    <name evidence="14" type="ORF">CEK71_07300</name>
</gene>
<dbReference type="Gene3D" id="3.30.70.560">
    <property type="entry name" value="7,8-Dihydro-6-hydroxymethylpterin-pyrophosphokinase HPPK"/>
    <property type="match status" value="1"/>
</dbReference>
<evidence type="ECO:0000256" key="5">
    <source>
        <dbReference type="ARBA" id="ARBA00022679"/>
    </source>
</evidence>
<evidence type="ECO:0000256" key="7">
    <source>
        <dbReference type="ARBA" id="ARBA00022777"/>
    </source>
</evidence>
<sequence>MTLSFSENTAVPSLVYLGLGSNLAEPVGQIKSACRAISALPDIQTIACSSLYRSLPMGPQDQPDYINAVMCVSTCLSPQALLRHLQTIEQAHGRERKGERWGARTLDVDILLYGEQLIDSPDLTVPHSGIAERSFVLLPLAEIAPQLVIPGKGTVTELLAHCPLLGLQRLN</sequence>
<feature type="domain" description="7,8-dihydro-6-hydroxymethylpterin-pyrophosphokinase" evidence="13">
    <location>
        <begin position="100"/>
        <end position="111"/>
    </location>
</feature>
<organism evidence="14 16">
    <name type="scientific">Methylovulum psychrotolerans</name>
    <dbReference type="NCBI Taxonomy" id="1704499"/>
    <lineage>
        <taxon>Bacteria</taxon>
        <taxon>Pseudomonadati</taxon>
        <taxon>Pseudomonadota</taxon>
        <taxon>Gammaproteobacteria</taxon>
        <taxon>Methylococcales</taxon>
        <taxon>Methylococcaceae</taxon>
        <taxon>Methylovulum</taxon>
    </lineage>
</organism>
<accession>A0A1Z4BX73</accession>
<dbReference type="Proteomes" id="UP000197019">
    <property type="component" value="Chromosome"/>
</dbReference>
<dbReference type="GO" id="GO:0016301">
    <property type="term" value="F:kinase activity"/>
    <property type="evidence" value="ECO:0007669"/>
    <property type="project" value="UniProtKB-KW"/>
</dbReference>
<dbReference type="GO" id="GO:0005524">
    <property type="term" value="F:ATP binding"/>
    <property type="evidence" value="ECO:0007669"/>
    <property type="project" value="UniProtKB-KW"/>
</dbReference>
<dbReference type="PANTHER" id="PTHR43071:SF1">
    <property type="entry name" value="2-AMINO-4-HYDROXY-6-HYDROXYMETHYLDIHYDROPTERIDINE PYROPHOSPHOKINASE"/>
    <property type="match status" value="1"/>
</dbReference>
<evidence type="ECO:0000256" key="8">
    <source>
        <dbReference type="ARBA" id="ARBA00022840"/>
    </source>
</evidence>
<evidence type="ECO:0000313" key="14">
    <source>
        <dbReference type="EMBL" id="ASF45897.1"/>
    </source>
</evidence>
<dbReference type="Proteomes" id="UP000237423">
    <property type="component" value="Unassembled WGS sequence"/>
</dbReference>
<comment type="pathway">
    <text evidence="1">Cofactor biosynthesis; tetrahydrofolate biosynthesis; 2-amino-4-hydroxy-6-hydroxymethyl-7,8-dihydropteridine diphosphate from 7,8-dihydroneopterin triphosphate: step 4/4.</text>
</comment>
<keyword evidence="5" id="KW-0808">Transferase</keyword>
<dbReference type="PANTHER" id="PTHR43071">
    <property type="entry name" value="2-AMINO-4-HYDROXY-6-HYDROXYMETHYLDIHYDROPTERIDINE PYROPHOSPHOKINASE"/>
    <property type="match status" value="1"/>
</dbReference>
<evidence type="ECO:0000256" key="3">
    <source>
        <dbReference type="ARBA" id="ARBA00013253"/>
    </source>
</evidence>
<reference evidence="14 16" key="1">
    <citation type="submission" date="2017-06" db="EMBL/GenBank/DDBJ databases">
        <title>Genome Sequencing of the methanotroph Methylovulum psychrotolerants str. HV10-M2 isolated from a high-altitude environment.</title>
        <authorList>
            <person name="Mateos-Rivera A."/>
        </authorList>
    </citation>
    <scope>NUCLEOTIDE SEQUENCE [LARGE SCALE GENOMIC DNA]</scope>
    <source>
        <strain evidence="14 16">HV10_M2</strain>
    </source>
</reference>
<evidence type="ECO:0000256" key="1">
    <source>
        <dbReference type="ARBA" id="ARBA00005051"/>
    </source>
</evidence>
<evidence type="ECO:0000256" key="4">
    <source>
        <dbReference type="ARBA" id="ARBA00016218"/>
    </source>
</evidence>
<dbReference type="PROSITE" id="PS00794">
    <property type="entry name" value="HPPK"/>
    <property type="match status" value="1"/>
</dbReference>
<dbReference type="OrthoDB" id="9808041at2"/>
<evidence type="ECO:0000313" key="16">
    <source>
        <dbReference type="Proteomes" id="UP000197019"/>
    </source>
</evidence>
<keyword evidence="6" id="KW-0547">Nucleotide-binding</keyword>
<reference evidence="15 17" key="2">
    <citation type="submission" date="2017-11" db="EMBL/GenBank/DDBJ databases">
        <title>Draft Genome Sequence of Methylobacter psychrotolerans Sph1T, an Obligate Methanotroph from Low-Temperature Environments.</title>
        <authorList>
            <person name="Oshkin I.Y."/>
            <person name="Miroshnikov K."/>
            <person name="Belova S.E."/>
            <person name="Korzhenkov A."/>
            <person name="Toshchakov S.V."/>
            <person name="Dedysh S.N."/>
        </authorList>
    </citation>
    <scope>NUCLEOTIDE SEQUENCE [LARGE SCALE GENOMIC DNA]</scope>
    <source>
        <strain evidence="15 17">Sph1</strain>
    </source>
</reference>
<dbReference type="NCBIfam" id="TIGR01498">
    <property type="entry name" value="folK"/>
    <property type="match status" value="1"/>
</dbReference>
<keyword evidence="16" id="KW-1185">Reference proteome</keyword>
<comment type="similarity">
    <text evidence="2">Belongs to the HPPK family.</text>
</comment>
<evidence type="ECO:0000256" key="10">
    <source>
        <dbReference type="ARBA" id="ARBA00029409"/>
    </source>
</evidence>
<dbReference type="KEGG" id="mpsy:CEK71_07300"/>
<protein>
    <recommendedName>
        <fullName evidence="4">2-amino-4-hydroxy-6-hydroxymethyldihydropteridine pyrophosphokinase</fullName>
        <ecNumber evidence="3">2.7.6.3</ecNumber>
    </recommendedName>
    <alternativeName>
        <fullName evidence="11">6-hydroxymethyl-7,8-dihydropterin pyrophosphokinase</fullName>
    </alternativeName>
    <alternativeName>
        <fullName evidence="12">7,8-dihydro-6-hydroxymethylpterin-pyrophosphokinase</fullName>
    </alternativeName>
</protein>
<evidence type="ECO:0000259" key="13">
    <source>
        <dbReference type="PROSITE" id="PS00794"/>
    </source>
</evidence>
<dbReference type="EC" id="2.7.6.3" evidence="3"/>
<evidence type="ECO:0000256" key="2">
    <source>
        <dbReference type="ARBA" id="ARBA00005810"/>
    </source>
</evidence>
<name>A0A1Z4BX73_9GAMM</name>
<evidence type="ECO:0000313" key="15">
    <source>
        <dbReference type="EMBL" id="POZ53363.1"/>
    </source>
</evidence>
<evidence type="ECO:0000256" key="9">
    <source>
        <dbReference type="ARBA" id="ARBA00022909"/>
    </source>
</evidence>
<dbReference type="AlphaFoldDB" id="A0A1Z4BX73"/>
<dbReference type="InterPro" id="IPR000550">
    <property type="entry name" value="Hppk"/>
</dbReference>
<evidence type="ECO:0000256" key="11">
    <source>
        <dbReference type="ARBA" id="ARBA00029766"/>
    </source>
</evidence>
<dbReference type="GO" id="GO:0046656">
    <property type="term" value="P:folic acid biosynthetic process"/>
    <property type="evidence" value="ECO:0007669"/>
    <property type="project" value="UniProtKB-KW"/>
</dbReference>
<proteinExistence type="inferred from homology"/>
<evidence type="ECO:0000256" key="6">
    <source>
        <dbReference type="ARBA" id="ARBA00022741"/>
    </source>
</evidence>
<dbReference type="EMBL" id="PGFZ01000001">
    <property type="protein sequence ID" value="POZ53363.1"/>
    <property type="molecule type" value="Genomic_DNA"/>
</dbReference>
<dbReference type="Pfam" id="PF01288">
    <property type="entry name" value="HPPK"/>
    <property type="match status" value="1"/>
</dbReference>
<keyword evidence="7 14" id="KW-0418">Kinase</keyword>
<dbReference type="GO" id="GO:0003848">
    <property type="term" value="F:2-amino-4-hydroxy-6-hydroxymethyldihydropteridine diphosphokinase activity"/>
    <property type="evidence" value="ECO:0007669"/>
    <property type="project" value="UniProtKB-EC"/>
</dbReference>
<dbReference type="SUPFAM" id="SSF55083">
    <property type="entry name" value="6-hydroxymethyl-7,8-dihydropterin pyrophosphokinase, HPPK"/>
    <property type="match status" value="1"/>
</dbReference>
<dbReference type="InterPro" id="IPR035907">
    <property type="entry name" value="Hppk_sf"/>
</dbReference>
<comment type="function">
    <text evidence="10">Catalyzes the transfer of pyrophosphate from adenosine triphosphate (ATP) to 6-hydroxymethyl-7,8-dihydropterin, an enzymatic step in folate biosynthesis pathway.</text>
</comment>
<evidence type="ECO:0000313" key="17">
    <source>
        <dbReference type="Proteomes" id="UP000237423"/>
    </source>
</evidence>